<evidence type="ECO:0000259" key="1">
    <source>
        <dbReference type="Pfam" id="PF02368"/>
    </source>
</evidence>
<reference evidence="3 5" key="2">
    <citation type="submission" date="2017-06" db="EMBL/GenBank/DDBJ databases">
        <authorList>
            <consortium name="Pathogen Informatics"/>
        </authorList>
    </citation>
    <scope>NUCLEOTIDE SEQUENCE [LARGE SCALE GENOMIC DNA]</scope>
    <source>
        <strain evidence="3 5">NCTC12947</strain>
    </source>
</reference>
<dbReference type="SUPFAM" id="SSF49373">
    <property type="entry name" value="Invasin/intimin cell-adhesion fragments"/>
    <property type="match status" value="1"/>
</dbReference>
<proteinExistence type="predicted"/>
<dbReference type="KEGG" id="chg:AXF12_05860"/>
<reference evidence="2 4" key="1">
    <citation type="submission" date="2016-02" db="EMBL/GenBank/DDBJ databases">
        <authorList>
            <person name="Holder M.E."/>
            <person name="Ajami N.J."/>
            <person name="Petrosino J.F."/>
        </authorList>
    </citation>
    <scope>NUCLEOTIDE SEQUENCE [LARGE SCALE GENOMIC DNA]</scope>
    <source>
        <strain evidence="2 4">CCUG 32990</strain>
    </source>
</reference>
<evidence type="ECO:0000313" key="4">
    <source>
        <dbReference type="Proteomes" id="UP000065822"/>
    </source>
</evidence>
<sequence length="218" mass="24661">MKKILFLLFVIVSVIGCSKSDEKEAQAPLKVSKQEFKLFVGEKVDVGAVSAQKITFTSENDLIAAVDDKGVISAKLVGETTIKVSDGKTSLNLKVVVSPKNTTFEEPYISNSKEDVLSHFKGKTTDIDDKGEGLVLYLKEGSLRYRYIYIFKEEAKNGVQLSIPITSYSSDEIISWLKERYFFYERKEDQLFFFSPDRKTVALLKVESKSVNIFFFKS</sequence>
<accession>A0AAX2GVP6</accession>
<dbReference type="EMBL" id="CP014227">
    <property type="protein sequence ID" value="AMD85085.1"/>
    <property type="molecule type" value="Genomic_DNA"/>
</dbReference>
<dbReference type="Pfam" id="PF02368">
    <property type="entry name" value="Big_2"/>
    <property type="match status" value="1"/>
</dbReference>
<name>A0AAX2GVP6_9FLAO</name>
<feature type="domain" description="BIG2" evidence="1">
    <location>
        <begin position="49"/>
        <end position="95"/>
    </location>
</feature>
<dbReference type="AlphaFoldDB" id="A0AAX2GVP6"/>
<dbReference type="InterPro" id="IPR008964">
    <property type="entry name" value="Invasin/intimin_cell_adhesion"/>
</dbReference>
<dbReference type="PROSITE" id="PS51257">
    <property type="entry name" value="PROKAR_LIPOPROTEIN"/>
    <property type="match status" value="1"/>
</dbReference>
<keyword evidence="4" id="KW-1185">Reference proteome</keyword>
<protein>
    <recommendedName>
        <fullName evidence="1">BIG2 domain-containing protein</fullName>
    </recommendedName>
</protein>
<evidence type="ECO:0000313" key="3">
    <source>
        <dbReference type="EMBL" id="SNV05134.1"/>
    </source>
</evidence>
<dbReference type="Gene3D" id="2.60.40.1080">
    <property type="match status" value="1"/>
</dbReference>
<dbReference type="RefSeq" id="WP_066429152.1">
    <property type="nucleotide sequence ID" value="NZ_CP014227.1"/>
</dbReference>
<dbReference type="EMBL" id="LT906449">
    <property type="protein sequence ID" value="SNV05134.1"/>
    <property type="molecule type" value="Genomic_DNA"/>
</dbReference>
<dbReference type="Proteomes" id="UP000065822">
    <property type="component" value="Chromosome"/>
</dbReference>
<evidence type="ECO:0000313" key="2">
    <source>
        <dbReference type="EMBL" id="AMD85085.1"/>
    </source>
</evidence>
<dbReference type="Proteomes" id="UP000215539">
    <property type="component" value="Chromosome 1"/>
</dbReference>
<organism evidence="3 5">
    <name type="scientific">Capnocytophaga haemolytica</name>
    <dbReference type="NCBI Taxonomy" id="45243"/>
    <lineage>
        <taxon>Bacteria</taxon>
        <taxon>Pseudomonadati</taxon>
        <taxon>Bacteroidota</taxon>
        <taxon>Flavobacteriia</taxon>
        <taxon>Flavobacteriales</taxon>
        <taxon>Flavobacteriaceae</taxon>
        <taxon>Capnocytophaga</taxon>
    </lineage>
</organism>
<dbReference type="InterPro" id="IPR003343">
    <property type="entry name" value="Big_2"/>
</dbReference>
<evidence type="ECO:0000313" key="5">
    <source>
        <dbReference type="Proteomes" id="UP000215539"/>
    </source>
</evidence>
<gene>
    <name evidence="2" type="ORF">AXF12_05860</name>
    <name evidence="3" type="ORF">SAMEA44541418_00547</name>
</gene>